<evidence type="ECO:0000259" key="1">
    <source>
        <dbReference type="SMART" id="SM00587"/>
    </source>
</evidence>
<keyword evidence="2" id="KW-1185">Reference proteome</keyword>
<accession>A0A6P8WK88</accession>
<dbReference type="InterPro" id="IPR004119">
    <property type="entry name" value="EcKL"/>
</dbReference>
<evidence type="ECO:0000313" key="3">
    <source>
        <dbReference type="RefSeq" id="XP_034098175.1"/>
    </source>
</evidence>
<proteinExistence type="predicted"/>
<feature type="domain" description="CHK kinase-like" evidence="1">
    <location>
        <begin position="125"/>
        <end position="320"/>
    </location>
</feature>
<organism evidence="2 3">
    <name type="scientific">Drosophila albomicans</name>
    <name type="common">Fruit fly</name>
    <dbReference type="NCBI Taxonomy" id="7291"/>
    <lineage>
        <taxon>Eukaryota</taxon>
        <taxon>Metazoa</taxon>
        <taxon>Ecdysozoa</taxon>
        <taxon>Arthropoda</taxon>
        <taxon>Hexapoda</taxon>
        <taxon>Insecta</taxon>
        <taxon>Pterygota</taxon>
        <taxon>Neoptera</taxon>
        <taxon>Endopterygota</taxon>
        <taxon>Diptera</taxon>
        <taxon>Brachycera</taxon>
        <taxon>Muscomorpha</taxon>
        <taxon>Ephydroidea</taxon>
        <taxon>Drosophilidae</taxon>
        <taxon>Drosophila</taxon>
    </lineage>
</organism>
<sequence>MATALDLSSSDIQQLCLRYLQGNAQPSSFEIVDSNLKRTSDAPEGYLGNHFHLQVTLKLQQSDELKKIRFFCKAAPEGNASRMEYIEDFGVFQREITAYKHVLPDLQAACAEIAPKCYYGDKNLLIFENLIDQGYRMGAGRDGLLNYEQLHCALKTLAALHAGSIIMHLQGNERIPLEEHAYPSNVRKEHMRIRYFYQTCEVFKELIKTLPKYESQLDYILSEVTQRMAIIFELCKASKTRLNVTLHGDLWANNILFQYDKYDEKPLQCRFVDFQLLRYAPPAMDLPTMLTIPTTRQFRAAHLNELLAEYYRFMKEYLKEANLNIANILPEAEYYDSMEEYRIVGIIESLQFSHLAMLPPACTQELTSSEDGFNDFFSHKRIEICMKAFKSDELYRNRMTDMLEDFVDNYVLKPTK</sequence>
<gene>
    <name evidence="3" type="primary">LOC117563777</name>
</gene>
<dbReference type="Proteomes" id="UP000515160">
    <property type="component" value="Chromosome 2L"/>
</dbReference>
<dbReference type="RefSeq" id="XP_034098175.1">
    <property type="nucleotide sequence ID" value="XM_034242284.2"/>
</dbReference>
<dbReference type="Pfam" id="PF02958">
    <property type="entry name" value="EcKL"/>
    <property type="match status" value="1"/>
</dbReference>
<dbReference type="AlphaFoldDB" id="A0A6P8WK88"/>
<dbReference type="GeneID" id="117563777"/>
<protein>
    <submittedName>
        <fullName evidence="3">Uncharacterized protein LOC117563777</fullName>
    </submittedName>
</protein>
<dbReference type="InterPro" id="IPR015897">
    <property type="entry name" value="CHK_kinase-like"/>
</dbReference>
<evidence type="ECO:0000313" key="2">
    <source>
        <dbReference type="Proteomes" id="UP000515160"/>
    </source>
</evidence>
<reference evidence="3" key="1">
    <citation type="submission" date="2025-08" db="UniProtKB">
        <authorList>
            <consortium name="RefSeq"/>
        </authorList>
    </citation>
    <scope>IDENTIFICATION</scope>
    <source>
        <strain evidence="3">15112-1751.03</strain>
        <tissue evidence="3">Whole Adult</tissue>
    </source>
</reference>
<dbReference type="SMART" id="SM00587">
    <property type="entry name" value="CHK"/>
    <property type="match status" value="1"/>
</dbReference>
<dbReference type="Gene3D" id="3.90.1200.10">
    <property type="match status" value="1"/>
</dbReference>
<dbReference type="InterPro" id="IPR011009">
    <property type="entry name" value="Kinase-like_dom_sf"/>
</dbReference>
<name>A0A6P8WK88_DROAB</name>
<dbReference type="PANTHER" id="PTHR11012:SF48">
    <property type="entry name" value="CHK KINASE-LIKE DOMAIN-CONTAINING PROTEIN-RELATED"/>
    <property type="match status" value="1"/>
</dbReference>
<dbReference type="OrthoDB" id="6334212at2759"/>
<dbReference type="SUPFAM" id="SSF56112">
    <property type="entry name" value="Protein kinase-like (PK-like)"/>
    <property type="match status" value="1"/>
</dbReference>
<dbReference type="PANTHER" id="PTHR11012">
    <property type="entry name" value="PROTEIN KINASE-LIKE DOMAIN-CONTAINING"/>
    <property type="match status" value="1"/>
</dbReference>